<keyword evidence="3" id="KW-1185">Reference proteome</keyword>
<keyword evidence="2" id="KW-0808">Transferase</keyword>
<dbReference type="STRING" id="1941349.STSP1_01270"/>
<evidence type="ECO:0000313" key="2">
    <source>
        <dbReference type="EMBL" id="ARN56878.1"/>
    </source>
</evidence>
<keyword evidence="2" id="KW-0489">Methyltransferase</keyword>
<dbReference type="KEGG" id="pbp:STSP1_01270"/>
<dbReference type="OrthoDB" id="9787738at2"/>
<dbReference type="SUPFAM" id="SSF53335">
    <property type="entry name" value="S-adenosyl-L-methionine-dependent methyltransferases"/>
    <property type="match status" value="1"/>
</dbReference>
<evidence type="ECO:0000259" key="1">
    <source>
        <dbReference type="Pfam" id="PF08241"/>
    </source>
</evidence>
<keyword evidence="2" id="KW-0830">Ubiquinone</keyword>
<dbReference type="CDD" id="cd02440">
    <property type="entry name" value="AdoMet_MTases"/>
    <property type="match status" value="1"/>
</dbReference>
<protein>
    <submittedName>
        <fullName evidence="2">Bifunctional 3-demethylubiquinone-9 3-methyltransferase/ 2-octaprenyl-6-hydroxy phenol methylase</fullName>
    </submittedName>
</protein>
<evidence type="ECO:0000313" key="3">
    <source>
        <dbReference type="Proteomes" id="UP000193334"/>
    </source>
</evidence>
<dbReference type="EMBL" id="CP021023">
    <property type="protein sequence ID" value="ARN56878.1"/>
    <property type="molecule type" value="Genomic_DNA"/>
</dbReference>
<dbReference type="RefSeq" id="WP_085755555.1">
    <property type="nucleotide sequence ID" value="NZ_CP021023.1"/>
</dbReference>
<organism evidence="2 3">
    <name type="scientific">Sedimentisphaera salicampi</name>
    <dbReference type="NCBI Taxonomy" id="1941349"/>
    <lineage>
        <taxon>Bacteria</taxon>
        <taxon>Pseudomonadati</taxon>
        <taxon>Planctomycetota</taxon>
        <taxon>Phycisphaerae</taxon>
        <taxon>Sedimentisphaerales</taxon>
        <taxon>Sedimentisphaeraceae</taxon>
        <taxon>Sedimentisphaera</taxon>
    </lineage>
</organism>
<dbReference type="Pfam" id="PF08241">
    <property type="entry name" value="Methyltransf_11"/>
    <property type="match status" value="1"/>
</dbReference>
<dbReference type="InterPro" id="IPR029063">
    <property type="entry name" value="SAM-dependent_MTases_sf"/>
</dbReference>
<proteinExistence type="predicted"/>
<gene>
    <name evidence="2" type="ORF">STSP1_01270</name>
</gene>
<dbReference type="Proteomes" id="UP000193334">
    <property type="component" value="Chromosome"/>
</dbReference>
<sequence length="171" mass="19942">MGLLENAKMGIYRFIRVFRCNDVMEIMKPDAQTVLDIGCQEMYFYNQLKEHYDVTLADCEPQNGDIVKQDVENLSFEDSSFDIVICLQVLEHVPDPVKAMKELKRVARKQLIISVPNEPEFTFARMGTWEKEHLWAIQPAVFEHHLGKPDIFKTIILKRYCLFAWDIGEGD</sequence>
<dbReference type="GO" id="GO:0032259">
    <property type="term" value="P:methylation"/>
    <property type="evidence" value="ECO:0007669"/>
    <property type="project" value="UniProtKB-KW"/>
</dbReference>
<name>A0A1W6LM64_9BACT</name>
<dbReference type="GO" id="GO:0008757">
    <property type="term" value="F:S-adenosylmethionine-dependent methyltransferase activity"/>
    <property type="evidence" value="ECO:0007669"/>
    <property type="project" value="InterPro"/>
</dbReference>
<reference evidence="3" key="1">
    <citation type="submission" date="2017-04" db="EMBL/GenBank/DDBJ databases">
        <title>Comparative genomics and description of representatives of a novel lineage of planctomycetes thriving in anoxic sediments.</title>
        <authorList>
            <person name="Spring S."/>
            <person name="Bunk B."/>
            <person name="Sproer C."/>
        </authorList>
    </citation>
    <scope>NUCLEOTIDE SEQUENCE [LARGE SCALE GENOMIC DNA]</scope>
    <source>
        <strain evidence="3">ST-PulAB-D4</strain>
    </source>
</reference>
<dbReference type="Gene3D" id="3.40.50.150">
    <property type="entry name" value="Vaccinia Virus protein VP39"/>
    <property type="match status" value="1"/>
</dbReference>
<dbReference type="InterPro" id="IPR013216">
    <property type="entry name" value="Methyltransf_11"/>
</dbReference>
<dbReference type="AlphaFoldDB" id="A0A1W6LM64"/>
<accession>A0A1W6LM64</accession>
<feature type="domain" description="Methyltransferase type 11" evidence="1">
    <location>
        <begin position="36"/>
        <end position="109"/>
    </location>
</feature>